<dbReference type="InterPro" id="IPR022201">
    <property type="entry name" value="DUF3726"/>
</dbReference>
<evidence type="ECO:0008006" key="4">
    <source>
        <dbReference type="Google" id="ProtNLM"/>
    </source>
</evidence>
<dbReference type="OrthoDB" id="8420038at2"/>
<protein>
    <recommendedName>
        <fullName evidence="4">DUF3726 domain-containing protein</fullName>
    </recommendedName>
</protein>
<dbReference type="Pfam" id="PF12525">
    <property type="entry name" value="DUF3726"/>
    <property type="match status" value="1"/>
</dbReference>
<dbReference type="AlphaFoldDB" id="A0A330H1Q8"/>
<name>A0A330H1Q8_9HYPH</name>
<evidence type="ECO:0000313" key="3">
    <source>
        <dbReference type="Proteomes" id="UP000251956"/>
    </source>
</evidence>
<proteinExistence type="predicted"/>
<evidence type="ECO:0000313" key="2">
    <source>
        <dbReference type="EMBL" id="RAZ78698.1"/>
    </source>
</evidence>
<comment type="caution">
    <text evidence="2">The sequence shown here is derived from an EMBL/GenBank/DDBJ whole genome shotgun (WGS) entry which is preliminary data.</text>
</comment>
<feature type="region of interest" description="Disordered" evidence="1">
    <location>
        <begin position="249"/>
        <end position="268"/>
    </location>
</feature>
<feature type="compositionally biased region" description="Gly residues" evidence="1">
    <location>
        <begin position="259"/>
        <end position="268"/>
    </location>
</feature>
<accession>A0A330H1Q8</accession>
<keyword evidence="3" id="KW-1185">Reference proteome</keyword>
<organism evidence="2 3">
    <name type="scientific">Mesorhizobium atlanticum</name>
    <dbReference type="NCBI Taxonomy" id="2233532"/>
    <lineage>
        <taxon>Bacteria</taxon>
        <taxon>Pseudomonadati</taxon>
        <taxon>Pseudomonadota</taxon>
        <taxon>Alphaproteobacteria</taxon>
        <taxon>Hyphomicrobiales</taxon>
        <taxon>Phyllobacteriaceae</taxon>
        <taxon>Mesorhizobium</taxon>
    </lineage>
</organism>
<gene>
    <name evidence="2" type="ORF">DPM35_09175</name>
</gene>
<reference evidence="2 3" key="2">
    <citation type="submission" date="2018-07" db="EMBL/GenBank/DDBJ databases">
        <title>Diversity of Mesorhizobium strains in Brazil.</title>
        <authorList>
            <person name="Helene L.C.F."/>
            <person name="Dall'Agnol R."/>
            <person name="Delamuta J.R.M."/>
            <person name="Hungria M."/>
        </authorList>
    </citation>
    <scope>NUCLEOTIDE SEQUENCE [LARGE SCALE GENOMIC DNA]</scope>
    <source>
        <strain evidence="2 3">CNPSo 3140</strain>
    </source>
</reference>
<reference evidence="3" key="1">
    <citation type="submission" date="2018-06" db="EMBL/GenBank/DDBJ databases">
        <authorList>
            <person name="Helene L.C."/>
            <person name="Dall'Agnol R."/>
            <person name="Delamuta J.R."/>
            <person name="Hungria M."/>
        </authorList>
    </citation>
    <scope>NUCLEOTIDE SEQUENCE [LARGE SCALE GENOMIC DNA]</scope>
    <source>
        <strain evidence="3">CNPSo 3140</strain>
    </source>
</reference>
<dbReference type="Proteomes" id="UP000251956">
    <property type="component" value="Unassembled WGS sequence"/>
</dbReference>
<sequence length="268" mass="29270">MAPCGATRPDRREVSLCGDPRQYDRRRIAARRHIARQAGVLRRAQLRSALRPLAAHRAVQRRAADRGCRHDGRGARVIDLSLNEVETLCAKAARGAGFSWGLAEDIGRAARRIAVEADNWGLAMLSLAEHAQSFELPDAARAARWRSGEVDQRTGRPLCPIRTAALLLDEPLPAHAMPLAILDVGLPIWLDAMLRRSVMGVARPVGPATRADVVIERRAETELPATRRRGAIDEPTLAALNSFAARTYVPESERSRARGAGGGRVDDE</sequence>
<evidence type="ECO:0000256" key="1">
    <source>
        <dbReference type="SAM" id="MobiDB-lite"/>
    </source>
</evidence>
<dbReference type="EMBL" id="QMBQ01000002">
    <property type="protein sequence ID" value="RAZ78698.1"/>
    <property type="molecule type" value="Genomic_DNA"/>
</dbReference>